<protein>
    <recommendedName>
        <fullName evidence="2">Phosphoesterase</fullName>
        <ecNumber evidence="2">3.1.4.-</ecNumber>
    </recommendedName>
</protein>
<evidence type="ECO:0000256" key="2">
    <source>
        <dbReference type="RuleBase" id="RU362039"/>
    </source>
</evidence>
<dbReference type="NCBIfam" id="TIGR00040">
    <property type="entry name" value="yfcE"/>
    <property type="match status" value="1"/>
</dbReference>
<dbReference type="InterPro" id="IPR050126">
    <property type="entry name" value="Ap4A_hydrolase"/>
</dbReference>
<feature type="domain" description="Calcineurin-like phosphoesterase" evidence="3">
    <location>
        <begin position="1"/>
        <end position="192"/>
    </location>
</feature>
<evidence type="ECO:0000313" key="5">
    <source>
        <dbReference type="Proteomes" id="UP000191448"/>
    </source>
</evidence>
<dbReference type="Gene3D" id="3.60.21.10">
    <property type="match status" value="1"/>
</dbReference>
<dbReference type="EMBL" id="LTAY01000059">
    <property type="protein sequence ID" value="OPX47084.1"/>
    <property type="molecule type" value="Genomic_DNA"/>
</dbReference>
<dbReference type="OrthoDB" id="9800565at2"/>
<dbReference type="SUPFAM" id="SSF56300">
    <property type="entry name" value="Metallo-dependent phosphatases"/>
    <property type="match status" value="1"/>
</dbReference>
<keyword evidence="2" id="KW-0479">Metal-binding</keyword>
<sequence>MKIAVISDIHGNIYSLMKVFEDIDDNRVDKVICLGDLVGYGPHPNEVIALIKRREITCLKGNYDASVCDGDFTYIRDNNINSFSLPWAVEEVRNSNKYFLENLETEYRLKVGKREILFVHGSPNSISEYLFEDGSNTEEIMKNLNADILVCAHTHIPSCKMFGDKLFINDGSVGKPKNGSPNATYCILDINEETGEVKVKFRNVEYEFKRIVKDMTMLKFPSNLIQSYETGREV</sequence>
<dbReference type="InterPro" id="IPR000979">
    <property type="entry name" value="Phosphodiesterase_MJ0936/Vps29"/>
</dbReference>
<comment type="caution">
    <text evidence="4">The sequence shown here is derived from an EMBL/GenBank/DDBJ whole genome shotgun (WGS) entry which is preliminary data.</text>
</comment>
<dbReference type="InterPro" id="IPR011152">
    <property type="entry name" value="Pesterase_MJ0912"/>
</dbReference>
<dbReference type="AlphaFoldDB" id="A0A1V4STB8"/>
<gene>
    <name evidence="4" type="ORF">CLTHE_23230</name>
</gene>
<dbReference type="GO" id="GO:0016791">
    <property type="term" value="F:phosphatase activity"/>
    <property type="evidence" value="ECO:0007669"/>
    <property type="project" value="TreeGrafter"/>
</dbReference>
<name>A0A1V4STB8_9CLOT</name>
<evidence type="ECO:0000256" key="1">
    <source>
        <dbReference type="ARBA" id="ARBA00008950"/>
    </source>
</evidence>
<comment type="cofactor">
    <cofactor evidence="2">
        <name>a divalent metal cation</name>
        <dbReference type="ChEBI" id="CHEBI:60240"/>
    </cofactor>
</comment>
<dbReference type="InterPro" id="IPR029052">
    <property type="entry name" value="Metallo-depent_PP-like"/>
</dbReference>
<evidence type="ECO:0000259" key="3">
    <source>
        <dbReference type="Pfam" id="PF12850"/>
    </source>
</evidence>
<dbReference type="Proteomes" id="UP000191448">
    <property type="component" value="Unassembled WGS sequence"/>
</dbReference>
<dbReference type="Pfam" id="PF12850">
    <property type="entry name" value="Metallophos_2"/>
    <property type="match status" value="1"/>
</dbReference>
<comment type="similarity">
    <text evidence="1 2">Belongs to the metallophosphoesterase superfamily. YfcE family.</text>
</comment>
<evidence type="ECO:0000313" key="4">
    <source>
        <dbReference type="EMBL" id="OPX47084.1"/>
    </source>
</evidence>
<dbReference type="PANTHER" id="PTHR42850">
    <property type="entry name" value="METALLOPHOSPHOESTERASE"/>
    <property type="match status" value="1"/>
</dbReference>
<dbReference type="GO" id="GO:0005737">
    <property type="term" value="C:cytoplasm"/>
    <property type="evidence" value="ECO:0007669"/>
    <property type="project" value="TreeGrafter"/>
</dbReference>
<dbReference type="PIRSF" id="PIRSF000883">
    <property type="entry name" value="Pesterase_MJ0912"/>
    <property type="match status" value="1"/>
</dbReference>
<reference evidence="4 5" key="1">
    <citation type="submission" date="2016-02" db="EMBL/GenBank/DDBJ databases">
        <title>Genome sequence of Clostridium thermobutyricum DSM 4928.</title>
        <authorList>
            <person name="Poehlein A."/>
            <person name="Daniel R."/>
        </authorList>
    </citation>
    <scope>NUCLEOTIDE SEQUENCE [LARGE SCALE GENOMIC DNA]</scope>
    <source>
        <strain evidence="4 5">DSM 4928</strain>
    </source>
</reference>
<organism evidence="4 5">
    <name type="scientific">Clostridium thermobutyricum DSM 4928</name>
    <dbReference type="NCBI Taxonomy" id="1121339"/>
    <lineage>
        <taxon>Bacteria</taxon>
        <taxon>Bacillati</taxon>
        <taxon>Bacillota</taxon>
        <taxon>Clostridia</taxon>
        <taxon>Eubacteriales</taxon>
        <taxon>Clostridiaceae</taxon>
        <taxon>Clostridium</taxon>
    </lineage>
</organism>
<dbReference type="InterPro" id="IPR024654">
    <property type="entry name" value="Calcineurin-like_PHP_lpxH"/>
</dbReference>
<dbReference type="EC" id="3.1.4.-" evidence="2"/>
<dbReference type="PANTHER" id="PTHR42850:SF2">
    <property type="entry name" value="BLL5683 PROTEIN"/>
    <property type="match status" value="1"/>
</dbReference>
<dbReference type="GO" id="GO:0046872">
    <property type="term" value="F:metal ion binding"/>
    <property type="evidence" value="ECO:0007669"/>
    <property type="project" value="UniProtKB-KW"/>
</dbReference>
<accession>A0A1V4STB8</accession>
<dbReference type="RefSeq" id="WP_002599001.1">
    <property type="nucleotide sequence ID" value="NZ_LTAY01000059.1"/>
</dbReference>
<proteinExistence type="inferred from homology"/>